<reference evidence="2" key="1">
    <citation type="submission" date="2023-06" db="EMBL/GenBank/DDBJ databases">
        <title>Genome-scale phylogeny and comparative genomics of the fungal order Sordariales.</title>
        <authorList>
            <consortium name="Lawrence Berkeley National Laboratory"/>
            <person name="Hensen N."/>
            <person name="Bonometti L."/>
            <person name="Westerberg I."/>
            <person name="Brannstrom I.O."/>
            <person name="Guillou S."/>
            <person name="Cros-Aarteil S."/>
            <person name="Calhoun S."/>
            <person name="Haridas S."/>
            <person name="Kuo A."/>
            <person name="Mondo S."/>
            <person name="Pangilinan J."/>
            <person name="Riley R."/>
            <person name="LaButti K."/>
            <person name="Andreopoulos B."/>
            <person name="Lipzen A."/>
            <person name="Chen C."/>
            <person name="Yanf M."/>
            <person name="Daum C."/>
            <person name="Ng V."/>
            <person name="Clum A."/>
            <person name="Steindorff A."/>
            <person name="Ohm R."/>
            <person name="Martin F."/>
            <person name="Silar P."/>
            <person name="Natvig D."/>
            <person name="Lalanne C."/>
            <person name="Gautier V."/>
            <person name="Ament-velasquez S.L."/>
            <person name="Kruys A."/>
            <person name="Hutchinson M.I."/>
            <person name="Powell A.J."/>
            <person name="Barry K."/>
            <person name="Miller A.N."/>
            <person name="Grigoriev I.V."/>
            <person name="Debuchy R."/>
            <person name="Gladieux P."/>
            <person name="Thoren M.H."/>
            <person name="Johannesson H."/>
        </authorList>
    </citation>
    <scope>NUCLEOTIDE SEQUENCE</scope>
    <source>
        <strain evidence="2">SMH2392-1A</strain>
    </source>
</reference>
<comment type="caution">
    <text evidence="2">The sequence shown here is derived from an EMBL/GenBank/DDBJ whole genome shotgun (WGS) entry which is preliminary data.</text>
</comment>
<keyword evidence="1" id="KW-0812">Transmembrane</keyword>
<gene>
    <name evidence="2" type="ORF">B0T26DRAFT_497121</name>
</gene>
<organism evidence="2 3">
    <name type="scientific">Lasiosphaeria miniovina</name>
    <dbReference type="NCBI Taxonomy" id="1954250"/>
    <lineage>
        <taxon>Eukaryota</taxon>
        <taxon>Fungi</taxon>
        <taxon>Dikarya</taxon>
        <taxon>Ascomycota</taxon>
        <taxon>Pezizomycotina</taxon>
        <taxon>Sordariomycetes</taxon>
        <taxon>Sordariomycetidae</taxon>
        <taxon>Sordariales</taxon>
        <taxon>Lasiosphaeriaceae</taxon>
        <taxon>Lasiosphaeria</taxon>
    </lineage>
</organism>
<dbReference type="EMBL" id="JAUIRO010000008">
    <property type="protein sequence ID" value="KAK0703402.1"/>
    <property type="molecule type" value="Genomic_DNA"/>
</dbReference>
<evidence type="ECO:0000256" key="1">
    <source>
        <dbReference type="SAM" id="Phobius"/>
    </source>
</evidence>
<protein>
    <submittedName>
        <fullName evidence="2">Uncharacterized protein</fullName>
    </submittedName>
</protein>
<dbReference type="Proteomes" id="UP001172101">
    <property type="component" value="Unassembled WGS sequence"/>
</dbReference>
<accession>A0AA40DJU2</accession>
<name>A0AA40DJU2_9PEZI</name>
<feature type="transmembrane region" description="Helical" evidence="1">
    <location>
        <begin position="167"/>
        <end position="190"/>
    </location>
</feature>
<dbReference type="AlphaFoldDB" id="A0AA40DJU2"/>
<sequence>MEFVSTVERGTHKSCQPRAVRSKPPCRAETARAGLKPLNDGRAFLVSLSTPFFPRRILVELSSRHLPVVRFLGHDIHIATAGWISRVDPAEPAAAPSLVISTELAPLLPKSKSKSNSDSKYRGYIAAKKCGRRCRRLLSHVVYLLRLVACLLDGTDGRLEKPARAEVWRVVYNLLMAMSSLLIQSFGLPLLHLSALWNFMLSVTVYEVFDVVLAWGLSRQLRAIGVAFSINMH</sequence>
<dbReference type="RefSeq" id="XP_060290261.1">
    <property type="nucleotide sequence ID" value="XM_060435357.1"/>
</dbReference>
<keyword evidence="3" id="KW-1185">Reference proteome</keyword>
<dbReference type="GeneID" id="85318627"/>
<evidence type="ECO:0000313" key="3">
    <source>
        <dbReference type="Proteomes" id="UP001172101"/>
    </source>
</evidence>
<keyword evidence="1" id="KW-1133">Transmembrane helix</keyword>
<evidence type="ECO:0000313" key="2">
    <source>
        <dbReference type="EMBL" id="KAK0703402.1"/>
    </source>
</evidence>
<keyword evidence="1" id="KW-0472">Membrane</keyword>
<feature type="transmembrane region" description="Helical" evidence="1">
    <location>
        <begin position="196"/>
        <end position="217"/>
    </location>
</feature>
<proteinExistence type="predicted"/>